<evidence type="ECO:0000256" key="2">
    <source>
        <dbReference type="ARBA" id="ARBA00009784"/>
    </source>
</evidence>
<feature type="transmembrane region" description="Helical" evidence="7">
    <location>
        <begin position="69"/>
        <end position="91"/>
    </location>
</feature>
<comment type="similarity">
    <text evidence="2 7">Belongs to the UPF0056 (MarC) family.</text>
</comment>
<feature type="transmembrane region" description="Helical" evidence="7">
    <location>
        <begin position="6"/>
        <end position="30"/>
    </location>
</feature>
<dbReference type="KEGG" id="nbe:Back2_07640"/>
<dbReference type="PANTHER" id="PTHR33508:SF1">
    <property type="entry name" value="UPF0056 MEMBRANE PROTEIN YHCE"/>
    <property type="match status" value="1"/>
</dbReference>
<keyword evidence="5 7" id="KW-1133">Transmembrane helix</keyword>
<evidence type="ECO:0000313" key="8">
    <source>
        <dbReference type="EMBL" id="BBH16477.1"/>
    </source>
</evidence>
<dbReference type="NCBIfam" id="TIGR00427">
    <property type="entry name" value="NAAT family transporter"/>
    <property type="match status" value="1"/>
</dbReference>
<proteinExistence type="inferred from homology"/>
<comment type="subcellular location">
    <subcellularLocation>
        <location evidence="1 7">Cell membrane</location>
        <topology evidence="1 7">Multi-pass membrane protein</topology>
    </subcellularLocation>
</comment>
<protein>
    <recommendedName>
        <fullName evidence="7">UPF0056 membrane protein</fullName>
    </recommendedName>
</protein>
<dbReference type="RefSeq" id="WP_231998823.1">
    <property type="nucleotide sequence ID" value="NZ_AP019307.1"/>
</dbReference>
<evidence type="ECO:0000256" key="6">
    <source>
        <dbReference type="ARBA" id="ARBA00023136"/>
    </source>
</evidence>
<dbReference type="GO" id="GO:0005886">
    <property type="term" value="C:plasma membrane"/>
    <property type="evidence" value="ECO:0007669"/>
    <property type="project" value="UniProtKB-SubCell"/>
</dbReference>
<feature type="transmembrane region" description="Helical" evidence="7">
    <location>
        <begin position="103"/>
        <end position="126"/>
    </location>
</feature>
<gene>
    <name evidence="8" type="primary">marC</name>
    <name evidence="8" type="ORF">Back2_07640</name>
</gene>
<sequence>MNTTLAVEVFVTLLVIMDPIGTVPIFLSLVSGRTRAAARTAAWQAVSVSLGVIVLFALFGQAILDYLGITLPAMQAAGGLLLLIVALELLTGDGGGINATGDANVALVPLGTPLMAGPGAIVATMLFTRRVGGVGDGLAVAVGILGVHLVVWLAMRFSLPILRLLRESGVLLVTKISGVLLSAIAVQMLANSIRAFIKA</sequence>
<dbReference type="Proteomes" id="UP000271573">
    <property type="component" value="Chromosome"/>
</dbReference>
<evidence type="ECO:0000256" key="7">
    <source>
        <dbReference type="RuleBase" id="RU362048"/>
    </source>
</evidence>
<dbReference type="EMBL" id="AP019307">
    <property type="protein sequence ID" value="BBH16477.1"/>
    <property type="molecule type" value="Genomic_DNA"/>
</dbReference>
<name>A0A3G9IC45_9ACTN</name>
<dbReference type="Pfam" id="PF01914">
    <property type="entry name" value="MarC"/>
    <property type="match status" value="1"/>
</dbReference>
<keyword evidence="6 7" id="KW-0472">Membrane</keyword>
<evidence type="ECO:0000256" key="1">
    <source>
        <dbReference type="ARBA" id="ARBA00004651"/>
    </source>
</evidence>
<evidence type="ECO:0000256" key="5">
    <source>
        <dbReference type="ARBA" id="ARBA00022989"/>
    </source>
</evidence>
<dbReference type="InterPro" id="IPR002771">
    <property type="entry name" value="Multi_antbiot-R_MarC"/>
</dbReference>
<reference evidence="8 9" key="1">
    <citation type="submission" date="2018-11" db="EMBL/GenBank/DDBJ databases">
        <title>Complete genome sequence of Nocardioides baekrokdamisoli strain KCTC 39748.</title>
        <authorList>
            <person name="Kang S.W."/>
            <person name="Lee K.C."/>
            <person name="Kim K.K."/>
            <person name="Kim J.S."/>
            <person name="Kim D.S."/>
            <person name="Ko S.H."/>
            <person name="Yang S.H."/>
            <person name="Shin Y.K."/>
            <person name="Lee J.S."/>
        </authorList>
    </citation>
    <scope>NUCLEOTIDE SEQUENCE [LARGE SCALE GENOMIC DNA]</scope>
    <source>
        <strain evidence="8 9">KCTC 39748</strain>
    </source>
</reference>
<evidence type="ECO:0000256" key="3">
    <source>
        <dbReference type="ARBA" id="ARBA00022475"/>
    </source>
</evidence>
<evidence type="ECO:0000313" key="9">
    <source>
        <dbReference type="Proteomes" id="UP000271573"/>
    </source>
</evidence>
<organism evidence="8 9">
    <name type="scientific">Nocardioides baekrokdamisoli</name>
    <dbReference type="NCBI Taxonomy" id="1804624"/>
    <lineage>
        <taxon>Bacteria</taxon>
        <taxon>Bacillati</taxon>
        <taxon>Actinomycetota</taxon>
        <taxon>Actinomycetes</taxon>
        <taxon>Propionibacteriales</taxon>
        <taxon>Nocardioidaceae</taxon>
        <taxon>Nocardioides</taxon>
    </lineage>
</organism>
<accession>A0A3G9IC45</accession>
<keyword evidence="3" id="KW-1003">Cell membrane</keyword>
<dbReference type="PANTHER" id="PTHR33508">
    <property type="entry name" value="UPF0056 MEMBRANE PROTEIN YHCE"/>
    <property type="match status" value="1"/>
</dbReference>
<dbReference type="AlphaFoldDB" id="A0A3G9IC45"/>
<feature type="transmembrane region" description="Helical" evidence="7">
    <location>
        <begin position="138"/>
        <end position="157"/>
    </location>
</feature>
<feature type="transmembrane region" description="Helical" evidence="7">
    <location>
        <begin position="169"/>
        <end position="190"/>
    </location>
</feature>
<evidence type="ECO:0000256" key="4">
    <source>
        <dbReference type="ARBA" id="ARBA00022692"/>
    </source>
</evidence>
<feature type="transmembrane region" description="Helical" evidence="7">
    <location>
        <begin position="42"/>
        <end position="63"/>
    </location>
</feature>
<keyword evidence="9" id="KW-1185">Reference proteome</keyword>
<keyword evidence="4 7" id="KW-0812">Transmembrane</keyword>